<evidence type="ECO:0000313" key="12">
    <source>
        <dbReference type="Proteomes" id="UP001363622"/>
    </source>
</evidence>
<dbReference type="InterPro" id="IPR027417">
    <property type="entry name" value="P-loop_NTPase"/>
</dbReference>
<protein>
    <recommendedName>
        <fullName evidence="7">Kinesin-like protein</fullName>
    </recommendedName>
</protein>
<dbReference type="EMBL" id="JBBPHU010000009">
    <property type="protein sequence ID" value="KAK7513995.1"/>
    <property type="molecule type" value="Genomic_DNA"/>
</dbReference>
<dbReference type="PROSITE" id="PS50067">
    <property type="entry name" value="KINESIN_MOTOR_2"/>
    <property type="match status" value="1"/>
</dbReference>
<evidence type="ECO:0000259" key="10">
    <source>
        <dbReference type="PROSITE" id="PS50067"/>
    </source>
</evidence>
<dbReference type="Pfam" id="PF00225">
    <property type="entry name" value="Kinesin"/>
    <property type="match status" value="1"/>
</dbReference>
<dbReference type="PROSITE" id="PS00411">
    <property type="entry name" value="KINESIN_MOTOR_1"/>
    <property type="match status" value="1"/>
</dbReference>
<dbReference type="CDD" id="cd01370">
    <property type="entry name" value="KISc_KIP3_like"/>
    <property type="match status" value="1"/>
</dbReference>
<feature type="compositionally biased region" description="Polar residues" evidence="9">
    <location>
        <begin position="782"/>
        <end position="812"/>
    </location>
</feature>
<feature type="coiled-coil region" evidence="8">
    <location>
        <begin position="392"/>
        <end position="419"/>
    </location>
</feature>
<feature type="compositionally biased region" description="Basic and acidic residues" evidence="9">
    <location>
        <begin position="941"/>
        <end position="955"/>
    </location>
</feature>
<keyword evidence="4 8" id="KW-0175">Coiled coil</keyword>
<keyword evidence="3 6" id="KW-0067">ATP-binding</keyword>
<feature type="compositionally biased region" description="Polar residues" evidence="9">
    <location>
        <begin position="906"/>
        <end position="929"/>
    </location>
</feature>
<reference evidence="11 12" key="1">
    <citation type="submission" date="2024-04" db="EMBL/GenBank/DDBJ databases">
        <title>Phyllosticta paracitricarpa is synonymous to the EU quarantine fungus P. citricarpa based on phylogenomic analyses.</title>
        <authorList>
            <consortium name="Lawrence Berkeley National Laboratory"/>
            <person name="Van Ingen-Buijs V.A."/>
            <person name="Van Westerhoven A.C."/>
            <person name="Haridas S."/>
            <person name="Skiadas P."/>
            <person name="Martin F."/>
            <person name="Groenewald J.Z."/>
            <person name="Crous P.W."/>
            <person name="Seidl M.F."/>
        </authorList>
    </citation>
    <scope>NUCLEOTIDE SEQUENCE [LARGE SCALE GENOMIC DNA]</scope>
    <source>
        <strain evidence="11 12">CBS 123371</strain>
    </source>
</reference>
<evidence type="ECO:0000256" key="2">
    <source>
        <dbReference type="ARBA" id="ARBA00022741"/>
    </source>
</evidence>
<feature type="compositionally biased region" description="Polar residues" evidence="9">
    <location>
        <begin position="835"/>
        <end position="846"/>
    </location>
</feature>
<dbReference type="SUPFAM" id="SSF52540">
    <property type="entry name" value="P-loop containing nucleoside triphosphate hydrolases"/>
    <property type="match status" value="1"/>
</dbReference>
<feature type="region of interest" description="Disordered" evidence="9">
    <location>
        <begin position="734"/>
        <end position="977"/>
    </location>
</feature>
<keyword evidence="1 7" id="KW-0493">Microtubule</keyword>
<dbReference type="PANTHER" id="PTHR47968">
    <property type="entry name" value="CENTROMERE PROTEIN E"/>
    <property type="match status" value="1"/>
</dbReference>
<evidence type="ECO:0000256" key="6">
    <source>
        <dbReference type="PROSITE-ProRule" id="PRU00283"/>
    </source>
</evidence>
<evidence type="ECO:0000313" key="11">
    <source>
        <dbReference type="EMBL" id="KAK7513995.1"/>
    </source>
</evidence>
<name>A0ABR1KHZ3_9PEZI</name>
<sequence>MADGASSISVCVRVRPFTIREAAQLVKADDGPLFLGDGSLAAAPTPKLHSKGLRSVIRVVDDRCLVFDPPEDNPVHRFSRSVVPQGKKVKDQTFAFDKVFDQNTTQGDVYEATTKPLLDNVLDGYNATVFAYGATGCGKTHTITGTPQQPGIIFLTMQELFERINDLQETKKTEISLSYLEIYNETIRDLLVPGGSKQGLTLREDANSSVSVGGLSSHHPNNVNEVMEMIIKGNQWRTMSPTEANATSSRSHAVLQINVSTKDRNAAVNEPHTMATLSIIDLAGSERASATKNRGERLVEGANINKSLLALGSCINALCDVRKHSHVPYRNSKLTRLLKFSLGGNCKTVMIVCVSPSSAHFDESQNTLRYANRAKNIQTKVTKNVFNVNRHVKDYLKKIDEQRQLIEEMQQKMKDFEGAAFVKFKKQSEKREGIAKDGIARIRTAFENCTAEKQERTSTMRKLRQVERRISIISAWIAGFDTVCEQREDEEPPRSLIAMRKTALGIQAELEASRQHYHQKLARSAWDRALDTALQTGIRQLKETDAANCGSDVSSLMREAELLRSCAEREAFMTVLEQERGGDAAVVQVLLQAHFETVAILGQIMIMSEEDAIKAAKEMLGRIIASCSDAVSQVIKPDGGLPVIEAFPPTSKGTPKRRNPTKLMGPSPMKLPVPVWGENQSPSKPMSSPRRKKYGAPRKGVKVTPKKSPIKVAKRGVRWRDDVEDGALADFQATPQALDYTPSNSSSRAGTPPLSSIPVRTSLDSSPIPAPPELGTLDIKPSRNSRFQTGFLSKVRSGSPQSLLPAFSSDSEISPLREAEGGKTHGRSPLHNVALPTTSSAENTPNDSDKGSAPSSEDEKSWLDSVSKDQNAARSIRSAMTSMRRSSNGGLPGGGSGHHLHHHKTASTGTIRTRNVKSPPQTRRSSISKNGAPGPAPRRVTLSEDRGRPGLDSRALRIGGARAGAGGSVRAEKGVWR</sequence>
<organism evidence="11 12">
    <name type="scientific">Phyllosticta citriasiana</name>
    <dbReference type="NCBI Taxonomy" id="595635"/>
    <lineage>
        <taxon>Eukaryota</taxon>
        <taxon>Fungi</taxon>
        <taxon>Dikarya</taxon>
        <taxon>Ascomycota</taxon>
        <taxon>Pezizomycotina</taxon>
        <taxon>Dothideomycetes</taxon>
        <taxon>Dothideomycetes incertae sedis</taxon>
        <taxon>Botryosphaeriales</taxon>
        <taxon>Phyllostictaceae</taxon>
        <taxon>Phyllosticta</taxon>
    </lineage>
</organism>
<feature type="domain" description="Kinesin motor" evidence="10">
    <location>
        <begin position="7"/>
        <end position="377"/>
    </location>
</feature>
<dbReference type="SMART" id="SM00129">
    <property type="entry name" value="KISc"/>
    <property type="match status" value="1"/>
</dbReference>
<evidence type="ECO:0000256" key="4">
    <source>
        <dbReference type="ARBA" id="ARBA00023054"/>
    </source>
</evidence>
<dbReference type="PANTHER" id="PTHR47968:SF13">
    <property type="entry name" value="KINESIN-LIKE PROTEIN KIF19 ISOFORM X1"/>
    <property type="match status" value="1"/>
</dbReference>
<evidence type="ECO:0000256" key="5">
    <source>
        <dbReference type="ARBA" id="ARBA00023175"/>
    </source>
</evidence>
<comment type="caution">
    <text evidence="11">The sequence shown here is derived from an EMBL/GenBank/DDBJ whole genome shotgun (WGS) entry which is preliminary data.</text>
</comment>
<feature type="compositionally biased region" description="Polar residues" evidence="9">
    <location>
        <begin position="868"/>
        <end position="888"/>
    </location>
</feature>
<feature type="compositionally biased region" description="Basic residues" evidence="9">
    <location>
        <begin position="689"/>
        <end position="717"/>
    </location>
</feature>
<keyword evidence="2 6" id="KW-0547">Nucleotide-binding</keyword>
<dbReference type="InterPro" id="IPR019821">
    <property type="entry name" value="Kinesin_motor_CS"/>
</dbReference>
<dbReference type="InterPro" id="IPR001752">
    <property type="entry name" value="Kinesin_motor_dom"/>
</dbReference>
<dbReference type="InterPro" id="IPR027640">
    <property type="entry name" value="Kinesin-like_fam"/>
</dbReference>
<dbReference type="InterPro" id="IPR036961">
    <property type="entry name" value="Kinesin_motor_dom_sf"/>
</dbReference>
<feature type="binding site" evidence="6">
    <location>
        <begin position="133"/>
        <end position="140"/>
    </location>
    <ligand>
        <name>ATP</name>
        <dbReference type="ChEBI" id="CHEBI:30616"/>
    </ligand>
</feature>
<dbReference type="Gene3D" id="3.40.850.10">
    <property type="entry name" value="Kinesin motor domain"/>
    <property type="match status" value="1"/>
</dbReference>
<dbReference type="Proteomes" id="UP001363622">
    <property type="component" value="Unassembled WGS sequence"/>
</dbReference>
<keyword evidence="12" id="KW-1185">Reference proteome</keyword>
<evidence type="ECO:0000256" key="9">
    <source>
        <dbReference type="SAM" id="MobiDB-lite"/>
    </source>
</evidence>
<proteinExistence type="inferred from homology"/>
<dbReference type="PRINTS" id="PR00380">
    <property type="entry name" value="KINESINHEAVY"/>
</dbReference>
<evidence type="ECO:0000256" key="8">
    <source>
        <dbReference type="SAM" id="Coils"/>
    </source>
</evidence>
<feature type="region of interest" description="Disordered" evidence="9">
    <location>
        <begin position="647"/>
        <end position="717"/>
    </location>
</feature>
<evidence type="ECO:0000256" key="7">
    <source>
        <dbReference type="RuleBase" id="RU000394"/>
    </source>
</evidence>
<comment type="similarity">
    <text evidence="6 7">Belongs to the TRAFAC class myosin-kinesin ATPase superfamily. Kinesin family.</text>
</comment>
<evidence type="ECO:0000256" key="3">
    <source>
        <dbReference type="ARBA" id="ARBA00022840"/>
    </source>
</evidence>
<accession>A0ABR1KHZ3</accession>
<gene>
    <name evidence="11" type="ORF">IWZ03DRAFT_247061</name>
</gene>
<evidence type="ECO:0000256" key="1">
    <source>
        <dbReference type="ARBA" id="ARBA00022701"/>
    </source>
</evidence>
<keyword evidence="5 6" id="KW-0505">Motor protein</keyword>